<dbReference type="AlphaFoldDB" id="A0A5J6MKB5"/>
<feature type="domain" description="STAS" evidence="6">
    <location>
        <begin position="446"/>
        <end position="561"/>
    </location>
</feature>
<evidence type="ECO:0000313" key="7">
    <source>
        <dbReference type="EMBL" id="QEX17697.1"/>
    </source>
</evidence>
<feature type="transmembrane region" description="Helical" evidence="5">
    <location>
        <begin position="150"/>
        <end position="174"/>
    </location>
</feature>
<evidence type="ECO:0000256" key="3">
    <source>
        <dbReference type="ARBA" id="ARBA00022989"/>
    </source>
</evidence>
<dbReference type="InterPro" id="IPR001902">
    <property type="entry name" value="SLC26A/SulP_fam"/>
</dbReference>
<dbReference type="KEGG" id="htq:FRZ44_30000"/>
<dbReference type="GO" id="GO:0055085">
    <property type="term" value="P:transmembrane transport"/>
    <property type="evidence" value="ECO:0007669"/>
    <property type="project" value="InterPro"/>
</dbReference>
<keyword evidence="4 5" id="KW-0472">Membrane</keyword>
<keyword evidence="3 5" id="KW-1133">Transmembrane helix</keyword>
<feature type="transmembrane region" description="Helical" evidence="5">
    <location>
        <begin position="211"/>
        <end position="229"/>
    </location>
</feature>
<dbReference type="PROSITE" id="PS50801">
    <property type="entry name" value="STAS"/>
    <property type="match status" value="1"/>
</dbReference>
<gene>
    <name evidence="7" type="ORF">FRZ44_30000</name>
</gene>
<feature type="transmembrane region" description="Helical" evidence="5">
    <location>
        <begin position="334"/>
        <end position="354"/>
    </location>
</feature>
<dbReference type="SUPFAM" id="SSF52091">
    <property type="entry name" value="SpoIIaa-like"/>
    <property type="match status" value="1"/>
</dbReference>
<dbReference type="Proteomes" id="UP000326202">
    <property type="component" value="Chromosome"/>
</dbReference>
<feature type="transmembrane region" description="Helical" evidence="5">
    <location>
        <begin position="59"/>
        <end position="75"/>
    </location>
</feature>
<dbReference type="EMBL" id="CP042906">
    <property type="protein sequence ID" value="QEX17697.1"/>
    <property type="molecule type" value="Genomic_DNA"/>
</dbReference>
<dbReference type="PANTHER" id="PTHR11814">
    <property type="entry name" value="SULFATE TRANSPORTER"/>
    <property type="match status" value="1"/>
</dbReference>
<evidence type="ECO:0000313" key="8">
    <source>
        <dbReference type="Proteomes" id="UP000326202"/>
    </source>
</evidence>
<dbReference type="Pfam" id="PF00916">
    <property type="entry name" value="Sulfate_transp"/>
    <property type="match status" value="1"/>
</dbReference>
<proteinExistence type="predicted"/>
<feature type="transmembrane region" description="Helical" evidence="5">
    <location>
        <begin position="186"/>
        <end position="204"/>
    </location>
</feature>
<sequence>MSLAIPPLTGARRLLPILSWLPLYQREWLRADFLAALAVWAIMIPEGMAYAGIVGVPPIMGLYTIVPPLVAYALLGTSRLLVVGPDTATGLISALTVGAIALQGTADFNTLTSTLAVLIGVFFLLFGALRMGWVAAFIPTPVMRGFIEGLVCVTIIGQVPHLLGIGGASGNFLVKLRYLLQHLPDISLAPMLAGLLSLVAMLLLRRFVPRVPSALVVAVSATIIVGLLGGEASGISVVGSLPTGLPHLLMPAFDPRILMELAPGALAIVLVGYAEALGGAKAAALQGGGEIDPNQELVAHGPANILSGLFGGFLVVGSLSKTSVAMAAGARTQVTHLIAAVFCFLTLLLLTPLFRDMPHPALAAIVIAAMLHLSKPDYLRDLFARSRSELALAAVVILGELMLGVLQGIALGVVIALLMLIYRTSHPKGAVLGQLPGTEAYRDVEMHPEALTFPGLLIWRTGGDLFFASIGFFSEGLKGALAASHPPAKHVLLDTGSVNFMDTSGCDALLTIIRELQSQGITFSFARVRDRVRDRMRLGGIEAAVGSANFYERVTDGVRAWQRNAVVRPAITP</sequence>
<feature type="transmembrane region" description="Helical" evidence="5">
    <location>
        <begin position="360"/>
        <end position="378"/>
    </location>
</feature>
<evidence type="ECO:0000256" key="4">
    <source>
        <dbReference type="ARBA" id="ARBA00023136"/>
    </source>
</evidence>
<feature type="transmembrane region" description="Helical" evidence="5">
    <location>
        <begin position="265"/>
        <end position="285"/>
    </location>
</feature>
<evidence type="ECO:0000256" key="1">
    <source>
        <dbReference type="ARBA" id="ARBA00004141"/>
    </source>
</evidence>
<dbReference type="InterPro" id="IPR036513">
    <property type="entry name" value="STAS_dom_sf"/>
</dbReference>
<evidence type="ECO:0000259" key="6">
    <source>
        <dbReference type="PROSITE" id="PS50801"/>
    </source>
</evidence>
<reference evidence="7 8" key="1">
    <citation type="submission" date="2019-08" db="EMBL/GenBank/DDBJ databases">
        <title>Hyperibacter terrae gen. nov., sp. nov. and Hyperibacter viscosus sp. nov., two new members in the family Rhodospirillaceae isolated from the rhizosphere of Hypericum perforatum.</title>
        <authorList>
            <person name="Noviana Z."/>
        </authorList>
    </citation>
    <scope>NUCLEOTIDE SEQUENCE [LARGE SCALE GENOMIC DNA]</scope>
    <source>
        <strain evidence="7 8">R5913</strain>
    </source>
</reference>
<dbReference type="Gene3D" id="3.30.750.24">
    <property type="entry name" value="STAS domain"/>
    <property type="match status" value="1"/>
</dbReference>
<dbReference type="InterPro" id="IPR011547">
    <property type="entry name" value="SLC26A/SulP_dom"/>
</dbReference>
<comment type="subcellular location">
    <subcellularLocation>
        <location evidence="1">Membrane</location>
        <topology evidence="1">Multi-pass membrane protein</topology>
    </subcellularLocation>
</comment>
<dbReference type="CDD" id="cd07042">
    <property type="entry name" value="STAS_SulP_like_sulfate_transporter"/>
    <property type="match status" value="1"/>
</dbReference>
<name>A0A5J6MKB5_9PROT</name>
<keyword evidence="2 5" id="KW-0812">Transmembrane</keyword>
<organism evidence="7 8">
    <name type="scientific">Hypericibacter terrae</name>
    <dbReference type="NCBI Taxonomy" id="2602015"/>
    <lineage>
        <taxon>Bacteria</taxon>
        <taxon>Pseudomonadati</taxon>
        <taxon>Pseudomonadota</taxon>
        <taxon>Alphaproteobacteria</taxon>
        <taxon>Rhodospirillales</taxon>
        <taxon>Dongiaceae</taxon>
        <taxon>Hypericibacter</taxon>
    </lineage>
</organism>
<dbReference type="Pfam" id="PF01740">
    <property type="entry name" value="STAS"/>
    <property type="match status" value="1"/>
</dbReference>
<protein>
    <submittedName>
        <fullName evidence="7">Sodium-independent anion transporter</fullName>
    </submittedName>
</protein>
<evidence type="ECO:0000256" key="5">
    <source>
        <dbReference type="SAM" id="Phobius"/>
    </source>
</evidence>
<dbReference type="RefSeq" id="WP_225308268.1">
    <property type="nucleotide sequence ID" value="NZ_CP042906.1"/>
</dbReference>
<feature type="transmembrane region" description="Helical" evidence="5">
    <location>
        <begin position="114"/>
        <end position="138"/>
    </location>
</feature>
<evidence type="ECO:0000256" key="2">
    <source>
        <dbReference type="ARBA" id="ARBA00022692"/>
    </source>
</evidence>
<feature type="transmembrane region" description="Helical" evidence="5">
    <location>
        <begin position="82"/>
        <end position="102"/>
    </location>
</feature>
<accession>A0A5J6MKB5</accession>
<keyword evidence="8" id="KW-1185">Reference proteome</keyword>
<dbReference type="InterPro" id="IPR002645">
    <property type="entry name" value="STAS_dom"/>
</dbReference>
<dbReference type="GO" id="GO:0016020">
    <property type="term" value="C:membrane"/>
    <property type="evidence" value="ECO:0007669"/>
    <property type="project" value="UniProtKB-SubCell"/>
</dbReference>
<feature type="transmembrane region" description="Helical" evidence="5">
    <location>
        <begin position="390"/>
        <end position="422"/>
    </location>
</feature>